<feature type="region of interest" description="Disordered" evidence="6">
    <location>
        <begin position="1"/>
        <end position="26"/>
    </location>
</feature>
<dbReference type="Gene3D" id="3.90.79.10">
    <property type="entry name" value="Nucleoside Triphosphate Pyrophosphohydrolase"/>
    <property type="match status" value="1"/>
</dbReference>
<dbReference type="OrthoDB" id="2362330at2759"/>
<comment type="cofactor">
    <cofactor evidence="1">
        <name>Mg(2+)</name>
        <dbReference type="ChEBI" id="CHEBI:18420"/>
    </cofactor>
</comment>
<evidence type="ECO:0000313" key="9">
    <source>
        <dbReference type="Proteomes" id="UP000738359"/>
    </source>
</evidence>
<reference evidence="8" key="1">
    <citation type="journal article" date="2020" name="Fungal Divers.">
        <title>Resolving the Mortierellaceae phylogeny through synthesis of multi-gene phylogenetics and phylogenomics.</title>
        <authorList>
            <person name="Vandepol N."/>
            <person name="Liber J."/>
            <person name="Desiro A."/>
            <person name="Na H."/>
            <person name="Kennedy M."/>
            <person name="Barry K."/>
            <person name="Grigoriev I.V."/>
            <person name="Miller A.N."/>
            <person name="O'Donnell K."/>
            <person name="Stajich J.E."/>
            <person name="Bonito G."/>
        </authorList>
    </citation>
    <scope>NUCLEOTIDE SEQUENCE</scope>
    <source>
        <strain evidence="8">CK1249</strain>
    </source>
</reference>
<dbReference type="Proteomes" id="UP000738359">
    <property type="component" value="Unassembled WGS sequence"/>
</dbReference>
<feature type="compositionally biased region" description="Basic and acidic residues" evidence="6">
    <location>
        <begin position="251"/>
        <end position="270"/>
    </location>
</feature>
<dbReference type="PANTHER" id="PTHR43758">
    <property type="entry name" value="7,8-DIHYDRO-8-OXOGUANINE TRIPHOSPHATASE"/>
    <property type="match status" value="1"/>
</dbReference>
<dbReference type="EMBL" id="JAAAHY010000473">
    <property type="protein sequence ID" value="KAF9963378.1"/>
    <property type="molecule type" value="Genomic_DNA"/>
</dbReference>
<evidence type="ECO:0000256" key="6">
    <source>
        <dbReference type="SAM" id="MobiDB-lite"/>
    </source>
</evidence>
<name>A0A9P6J684_MORAP</name>
<dbReference type="Pfam" id="PF00293">
    <property type="entry name" value="NUDIX"/>
    <property type="match status" value="1"/>
</dbReference>
<evidence type="ECO:0000313" key="8">
    <source>
        <dbReference type="EMBL" id="KAF9963378.1"/>
    </source>
</evidence>
<dbReference type="InterPro" id="IPR015797">
    <property type="entry name" value="NUDIX_hydrolase-like_dom_sf"/>
</dbReference>
<dbReference type="InterPro" id="IPR000086">
    <property type="entry name" value="NUDIX_hydrolase_dom"/>
</dbReference>
<evidence type="ECO:0000256" key="4">
    <source>
        <dbReference type="ARBA" id="ARBA00022801"/>
    </source>
</evidence>
<protein>
    <recommendedName>
        <fullName evidence="7">Nudix hydrolase domain-containing protein</fullName>
    </recommendedName>
</protein>
<evidence type="ECO:0000256" key="2">
    <source>
        <dbReference type="ARBA" id="ARBA00005582"/>
    </source>
</evidence>
<evidence type="ECO:0000256" key="5">
    <source>
        <dbReference type="ARBA" id="ARBA00022842"/>
    </source>
</evidence>
<dbReference type="AlphaFoldDB" id="A0A9P6J684"/>
<feature type="compositionally biased region" description="Low complexity" evidence="6">
    <location>
        <begin position="158"/>
        <end position="175"/>
    </location>
</feature>
<evidence type="ECO:0000256" key="1">
    <source>
        <dbReference type="ARBA" id="ARBA00001946"/>
    </source>
</evidence>
<dbReference type="GO" id="GO:0046872">
    <property type="term" value="F:metal ion binding"/>
    <property type="evidence" value="ECO:0007669"/>
    <property type="project" value="UniProtKB-KW"/>
</dbReference>
<feature type="region of interest" description="Disordered" evidence="6">
    <location>
        <begin position="247"/>
        <end position="270"/>
    </location>
</feature>
<proteinExistence type="inferred from homology"/>
<comment type="caution">
    <text evidence="8">The sequence shown here is derived from an EMBL/GenBank/DDBJ whole genome shotgun (WGS) entry which is preliminary data.</text>
</comment>
<feature type="domain" description="Nudix hydrolase" evidence="7">
    <location>
        <begin position="47"/>
        <end position="229"/>
    </location>
</feature>
<keyword evidence="9" id="KW-1185">Reference proteome</keyword>
<sequence>MTIANESTEAPSECRTSSGTGISSKGKQDIQGKVVTAIDSDLETLRIRKIFTLIFIHDTDNDQLLLGKKQRGPLLGQWNGFGGKVERGLDESIAQSAARELQEEAFIRAPLFPIGYIQWVVAPSHDSLDRDGETYRDVMIVYKAHTIESLDVGPTRDPPLSSDSSVSSGSAAPADHYLQSPPSDQQRQPLPTEFMPSDEMAPAWWSIDHLPWESMRINHKVWYPFLLADRPFAGVYWYETRSSFPGDDGLDDKQATKKQPLRKENAQRETSKEIWVEDLAKRCIQFGRRRINSTQHHVQDQREGDEQLLADFAARLGLAGACYRGDLVVTVQDREVQGSTHELGPAPVPDDSMDEVWLDGGLRPLHQYTSKPRITTMKHSVTTNSLQSAFRRLKLLTPVALGVYFLCSTVSAVPVDKNMDFVIAEGVELSNISHIIQRPDIKGAQVIYSWKSMEPSKGVYDFSSIQEDLTFLNGKKLFVQVQDRFFEPTARNIPRYLLEDPIYEGGLEKQEDSEPGAEGGWVTKHWVPAVRERFQALLLALAKQMDGKIYGVNLPETSGGLNLTTELCDRYFDAEMENALYGRSVFNKTTFVQYVNFWPCETSNSRNYMGRSFEMAIDHGLGLGGPDVRPWQPYQMENSYKFFHEHKNELKTIAMAVQQPDLRFKNQTTGKPLTMEEFRGYAVDYLGADLIFWTNHIFIDSASEKQ</sequence>
<accession>A0A9P6J684</accession>
<dbReference type="PROSITE" id="PS51462">
    <property type="entry name" value="NUDIX"/>
    <property type="match status" value="1"/>
</dbReference>
<keyword evidence="3" id="KW-0479">Metal-binding</keyword>
<feature type="compositionally biased region" description="Polar residues" evidence="6">
    <location>
        <begin position="180"/>
        <end position="189"/>
    </location>
</feature>
<feature type="compositionally biased region" description="Low complexity" evidence="6">
    <location>
        <begin position="16"/>
        <end position="25"/>
    </location>
</feature>
<organism evidence="8 9">
    <name type="scientific">Mortierella alpina</name>
    <name type="common">Oleaginous fungus</name>
    <name type="synonym">Mortierella renispora</name>
    <dbReference type="NCBI Taxonomy" id="64518"/>
    <lineage>
        <taxon>Eukaryota</taxon>
        <taxon>Fungi</taxon>
        <taxon>Fungi incertae sedis</taxon>
        <taxon>Mucoromycota</taxon>
        <taxon>Mortierellomycotina</taxon>
        <taxon>Mortierellomycetes</taxon>
        <taxon>Mortierellales</taxon>
        <taxon>Mortierellaceae</taxon>
        <taxon>Mortierella</taxon>
    </lineage>
</organism>
<dbReference type="GO" id="GO:0005737">
    <property type="term" value="C:cytoplasm"/>
    <property type="evidence" value="ECO:0007669"/>
    <property type="project" value="TreeGrafter"/>
</dbReference>
<gene>
    <name evidence="8" type="ORF">BGZ70_007452</name>
</gene>
<comment type="similarity">
    <text evidence="2">Belongs to the Nudix hydrolase family.</text>
</comment>
<dbReference type="GO" id="GO:0008413">
    <property type="term" value="F:8-oxo-7,8-dihydroguanosine triphosphate pyrophosphatase activity"/>
    <property type="evidence" value="ECO:0007669"/>
    <property type="project" value="TreeGrafter"/>
</dbReference>
<evidence type="ECO:0000259" key="7">
    <source>
        <dbReference type="PROSITE" id="PS51462"/>
    </source>
</evidence>
<keyword evidence="5" id="KW-0460">Magnesium</keyword>
<dbReference type="SUPFAM" id="SSF55811">
    <property type="entry name" value="Nudix"/>
    <property type="match status" value="1"/>
</dbReference>
<evidence type="ECO:0000256" key="3">
    <source>
        <dbReference type="ARBA" id="ARBA00022723"/>
    </source>
</evidence>
<dbReference type="GO" id="GO:0042262">
    <property type="term" value="P:DNA protection"/>
    <property type="evidence" value="ECO:0007669"/>
    <property type="project" value="TreeGrafter"/>
</dbReference>
<feature type="compositionally biased region" description="Polar residues" evidence="6">
    <location>
        <begin position="1"/>
        <end position="10"/>
    </location>
</feature>
<feature type="region of interest" description="Disordered" evidence="6">
    <location>
        <begin position="152"/>
        <end position="195"/>
    </location>
</feature>
<keyword evidence="4" id="KW-0378">Hydrolase</keyword>
<dbReference type="PANTHER" id="PTHR43758:SF2">
    <property type="entry name" value="OXIDIZED PURINE NUCLEOSIDE TRIPHOSPHATE HYDROLASE"/>
    <property type="match status" value="1"/>
</dbReference>